<evidence type="ECO:0000313" key="2">
    <source>
        <dbReference type="Proteomes" id="UP000257200"/>
    </source>
</evidence>
<dbReference type="Ensembl" id="ENSAPOT00000024539.1">
    <property type="protein sequence ID" value="ENSAPOP00000015734.1"/>
    <property type="gene ID" value="ENSAPOG00000018786.1"/>
</dbReference>
<dbReference type="PANTHER" id="PTHR31635">
    <property type="entry name" value="REVERSE TRANSCRIPTASE DOMAIN-CONTAINING PROTEIN-RELATED"/>
    <property type="match status" value="1"/>
</dbReference>
<dbReference type="PANTHER" id="PTHR31635:SF196">
    <property type="entry name" value="REVERSE TRANSCRIPTASE DOMAIN-CONTAINING PROTEIN-RELATED"/>
    <property type="match status" value="1"/>
</dbReference>
<reference evidence="1" key="2">
    <citation type="submission" date="2025-09" db="UniProtKB">
        <authorList>
            <consortium name="Ensembl"/>
        </authorList>
    </citation>
    <scope>IDENTIFICATION</scope>
</reference>
<organism evidence="1 2">
    <name type="scientific">Acanthochromis polyacanthus</name>
    <name type="common">spiny chromis</name>
    <dbReference type="NCBI Taxonomy" id="80966"/>
    <lineage>
        <taxon>Eukaryota</taxon>
        <taxon>Metazoa</taxon>
        <taxon>Chordata</taxon>
        <taxon>Craniata</taxon>
        <taxon>Vertebrata</taxon>
        <taxon>Euteleostomi</taxon>
        <taxon>Actinopterygii</taxon>
        <taxon>Neopterygii</taxon>
        <taxon>Teleostei</taxon>
        <taxon>Neoteleostei</taxon>
        <taxon>Acanthomorphata</taxon>
        <taxon>Ovalentaria</taxon>
        <taxon>Pomacentridae</taxon>
        <taxon>Acanthochromis</taxon>
    </lineage>
</organism>
<dbReference type="GeneTree" id="ENSGT00940000163737"/>
<dbReference type="Proteomes" id="UP000257200">
    <property type="component" value="Unplaced"/>
</dbReference>
<sequence>EVEAAIGGLGRNKSPGSDGITADFYISFRDLLAPVLLSLYQSMEEQRLTPGTLMLGLVSLVYKQRGDRSCLKNYRPISLLNTDYKILAKILANRLKNVIT</sequence>
<dbReference type="STRING" id="80966.ENSAPOP00000015734"/>
<dbReference type="InParanoid" id="A0A3Q1FHB9"/>
<reference evidence="1" key="1">
    <citation type="submission" date="2025-08" db="UniProtKB">
        <authorList>
            <consortium name="Ensembl"/>
        </authorList>
    </citation>
    <scope>IDENTIFICATION</scope>
</reference>
<dbReference type="AlphaFoldDB" id="A0A3Q1FHB9"/>
<keyword evidence="2" id="KW-1185">Reference proteome</keyword>
<protein>
    <recommendedName>
        <fullName evidence="3">Reverse transcriptase domain-containing protein</fullName>
    </recommendedName>
</protein>
<proteinExistence type="predicted"/>
<name>A0A3Q1FHB9_9TELE</name>
<evidence type="ECO:0008006" key="3">
    <source>
        <dbReference type="Google" id="ProtNLM"/>
    </source>
</evidence>
<accession>A0A3Q1FHB9</accession>
<evidence type="ECO:0000313" key="1">
    <source>
        <dbReference type="Ensembl" id="ENSAPOP00000015734.1"/>
    </source>
</evidence>